<dbReference type="Proteomes" id="UP000643207">
    <property type="component" value="Unassembled WGS sequence"/>
</dbReference>
<organism evidence="1 2">
    <name type="scientific">Aquariibacter lacus</name>
    <dbReference type="NCBI Taxonomy" id="2801332"/>
    <lineage>
        <taxon>Bacteria</taxon>
        <taxon>Pseudomonadati</taxon>
        <taxon>Pseudomonadota</taxon>
        <taxon>Betaproteobacteria</taxon>
        <taxon>Burkholderiales</taxon>
        <taxon>Sphaerotilaceae</taxon>
        <taxon>Aquariibacter</taxon>
    </lineage>
</organism>
<name>A0A9X1BNG6_9BURK</name>
<dbReference type="Gene3D" id="3.90.70.10">
    <property type="entry name" value="Cysteine proteinases"/>
    <property type="match status" value="1"/>
</dbReference>
<dbReference type="SUPFAM" id="SSF54001">
    <property type="entry name" value="Cysteine proteinases"/>
    <property type="match status" value="1"/>
</dbReference>
<dbReference type="InterPro" id="IPR029058">
    <property type="entry name" value="AB_hydrolase_fold"/>
</dbReference>
<reference evidence="1 2" key="1">
    <citation type="submission" date="2021-01" db="EMBL/GenBank/DDBJ databases">
        <title>Piscinibacter sp. Jin2 Genome sequencing and assembly.</title>
        <authorList>
            <person name="Kim I."/>
        </authorList>
    </citation>
    <scope>NUCLEOTIDE SEQUENCE [LARGE SCALE GENOMIC DNA]</scope>
    <source>
        <strain evidence="1 2">Jin2</strain>
    </source>
</reference>
<evidence type="ECO:0000313" key="2">
    <source>
        <dbReference type="Proteomes" id="UP000643207"/>
    </source>
</evidence>
<keyword evidence="2" id="KW-1185">Reference proteome</keyword>
<sequence length="562" mass="61336">MLYSMARRYDEFPGSVADEGSSARGALKGWFRHGVCRQALFDGLEPPATPLEHKEDWWLDAVCRPLGAYYRLDPKDLPDMHAALAETGALFVTAGCHAGWDELVFDKAQAPAKRLQDLPVIERKPGSAAHGGHAFAILGYDARGFIIQNSWGPTWGHHGQAVMSYEDWLENGWDCWVAQLGVVTHTHEALAKTGRLRLAAGPAGQARVTLARDPVLRDRELSPYILNMGNNGDLSNSGSFRTLPGDVESLMSVQLALAREAWGLSDEAPLDVCLYAHGGLVDEAAAADIAARWIPALYARRILPIFLMWETGFLDTLGHRIEDALKGRERSASRGLGESFERIWNRRLEQALARPGTALWGEMKQNAEAMSQVRRDATGQDKPLAEQAGLVQLWRHYQQAAGGQKLRLHLVGHSAGSIVASHMAAHLAGAGVPIESISFMAPAIRADAFRELLAPLLMSGAVRRFQTFHLDERTEEADHVGPYRRSLLYLLRESFEGGSTVPIAGLAIDWQAQLAPALQGAQAEVRVHSAPGETSRSLSHGGFDEDPPTMAGVLDFIRPDGG</sequence>
<proteinExistence type="predicted"/>
<gene>
    <name evidence="1" type="ORF">JI742_08040</name>
</gene>
<dbReference type="EMBL" id="JAERRA010000001">
    <property type="protein sequence ID" value="MBL0719837.1"/>
    <property type="molecule type" value="Genomic_DNA"/>
</dbReference>
<dbReference type="CDD" id="cd02619">
    <property type="entry name" value="Peptidase_C1"/>
    <property type="match status" value="1"/>
</dbReference>
<dbReference type="SUPFAM" id="SSF53474">
    <property type="entry name" value="alpha/beta-Hydrolases"/>
    <property type="match status" value="1"/>
</dbReference>
<protein>
    <submittedName>
        <fullName evidence="1">C1 family peptidase</fullName>
    </submittedName>
</protein>
<dbReference type="InterPro" id="IPR038765">
    <property type="entry name" value="Papain-like_cys_pep_sf"/>
</dbReference>
<comment type="caution">
    <text evidence="1">The sequence shown here is derived from an EMBL/GenBank/DDBJ whole genome shotgun (WGS) entry which is preliminary data.</text>
</comment>
<dbReference type="AlphaFoldDB" id="A0A9X1BNG6"/>
<dbReference type="RefSeq" id="WP_201825384.1">
    <property type="nucleotide sequence ID" value="NZ_JAERRA010000001.1"/>
</dbReference>
<evidence type="ECO:0000313" key="1">
    <source>
        <dbReference type="EMBL" id="MBL0719837.1"/>
    </source>
</evidence>
<dbReference type="Gene3D" id="3.40.50.1820">
    <property type="entry name" value="alpha/beta hydrolase"/>
    <property type="match status" value="1"/>
</dbReference>
<accession>A0A9X1BNG6</accession>